<evidence type="ECO:0000313" key="3">
    <source>
        <dbReference type="EMBL" id="MCS0589558.1"/>
    </source>
</evidence>
<dbReference type="Pfam" id="PF00582">
    <property type="entry name" value="Usp"/>
    <property type="match status" value="2"/>
</dbReference>
<dbReference type="Gene3D" id="3.40.50.620">
    <property type="entry name" value="HUPs"/>
    <property type="match status" value="2"/>
</dbReference>
<dbReference type="CDD" id="cd00293">
    <property type="entry name" value="USP-like"/>
    <property type="match status" value="2"/>
</dbReference>
<comment type="caution">
    <text evidence="3">The sequence shown here is derived from an EMBL/GenBank/DDBJ whole genome shotgun (WGS) entry which is preliminary data.</text>
</comment>
<dbReference type="InterPro" id="IPR006015">
    <property type="entry name" value="Universal_stress_UspA"/>
</dbReference>
<accession>A0ABT2A5V0</accession>
<keyword evidence="4" id="KW-1185">Reference proteome</keyword>
<evidence type="ECO:0000313" key="4">
    <source>
        <dbReference type="Proteomes" id="UP001205560"/>
    </source>
</evidence>
<name>A0ABT2A5V0_9BURK</name>
<evidence type="ECO:0000256" key="1">
    <source>
        <dbReference type="ARBA" id="ARBA00008791"/>
    </source>
</evidence>
<feature type="domain" description="UspA" evidence="2">
    <location>
        <begin position="154"/>
        <end position="281"/>
    </location>
</feature>
<proteinExistence type="inferred from homology"/>
<reference evidence="3 4" key="1">
    <citation type="submission" date="2022-08" db="EMBL/GenBank/DDBJ databases">
        <title>Reclassification of Massilia species as members of the genera Telluria, Duganella, Pseudoduganella, Mokoshia gen. nov. and Zemynaea gen. nov. using orthogonal and non-orthogonal genome-based approaches.</title>
        <authorList>
            <person name="Bowman J.P."/>
        </authorList>
    </citation>
    <scope>NUCLEOTIDE SEQUENCE [LARGE SCALE GENOMIC DNA]</scope>
    <source>
        <strain evidence="3 4">LMG 28164</strain>
    </source>
</reference>
<gene>
    <name evidence="3" type="ORF">NX782_10095</name>
</gene>
<dbReference type="Proteomes" id="UP001205560">
    <property type="component" value="Unassembled WGS sequence"/>
</dbReference>
<dbReference type="PANTHER" id="PTHR46268:SF6">
    <property type="entry name" value="UNIVERSAL STRESS PROTEIN UP12"/>
    <property type="match status" value="1"/>
</dbReference>
<dbReference type="PRINTS" id="PR01438">
    <property type="entry name" value="UNVRSLSTRESS"/>
</dbReference>
<dbReference type="RefSeq" id="WP_258845317.1">
    <property type="nucleotide sequence ID" value="NZ_JANUGX010000009.1"/>
</dbReference>
<dbReference type="SUPFAM" id="SSF52402">
    <property type="entry name" value="Adenine nucleotide alpha hydrolases-like"/>
    <property type="match status" value="2"/>
</dbReference>
<sequence>MHLDFSRPGLPGLLLATDLSPRCDRPLERAKQLAAEFGAALEVLTVYESPQEPGAVGDWLDGSRGLEREAHAARVEIAQEFQSSGMQVNQRFLAGRVDDTILAAAAALPDYLVVTGSSRKETLGHHILGSTVERLARGLTQPLLVVRRRVRGSYANILVAIDGSPTSRLALRMAAAIFPGRRIVAFHAHVPNDLLESGAAQHDAMERFLDDCGLPPAVRAHIETVIAEGDPEPLLTGFARTNAVDLAVLGLHTEPALLRLLAGSRREHLLQDFSCDTMLVPAAP</sequence>
<dbReference type="InterPro" id="IPR006016">
    <property type="entry name" value="UspA"/>
</dbReference>
<protein>
    <submittedName>
        <fullName evidence="3">Universal stress protein</fullName>
    </submittedName>
</protein>
<dbReference type="EMBL" id="JANUGX010000009">
    <property type="protein sequence ID" value="MCS0589558.1"/>
    <property type="molecule type" value="Genomic_DNA"/>
</dbReference>
<feature type="domain" description="UspA" evidence="2">
    <location>
        <begin position="14"/>
        <end position="147"/>
    </location>
</feature>
<comment type="similarity">
    <text evidence="1">Belongs to the universal stress protein A family.</text>
</comment>
<dbReference type="InterPro" id="IPR014729">
    <property type="entry name" value="Rossmann-like_a/b/a_fold"/>
</dbReference>
<dbReference type="PANTHER" id="PTHR46268">
    <property type="entry name" value="STRESS RESPONSE PROTEIN NHAX"/>
    <property type="match status" value="1"/>
</dbReference>
<evidence type="ECO:0000259" key="2">
    <source>
        <dbReference type="Pfam" id="PF00582"/>
    </source>
</evidence>
<organism evidence="3 4">
    <name type="scientific">Massilia norwichensis</name>
    <dbReference type="NCBI Taxonomy" id="1442366"/>
    <lineage>
        <taxon>Bacteria</taxon>
        <taxon>Pseudomonadati</taxon>
        <taxon>Pseudomonadota</taxon>
        <taxon>Betaproteobacteria</taxon>
        <taxon>Burkholderiales</taxon>
        <taxon>Oxalobacteraceae</taxon>
        <taxon>Telluria group</taxon>
        <taxon>Massilia</taxon>
    </lineage>
</organism>